<dbReference type="VEuPathDB" id="FungiDB:C5L36_0C07150"/>
<evidence type="ECO:0000313" key="3">
    <source>
        <dbReference type="EMBL" id="KGK34295.1"/>
    </source>
</evidence>
<dbReference type="EMBL" id="JQFK01001803">
    <property type="protein sequence ID" value="KGK34295.1"/>
    <property type="molecule type" value="Genomic_DNA"/>
</dbReference>
<organism evidence="2 4">
    <name type="scientific">Pichia kudriavzevii</name>
    <name type="common">Yeast</name>
    <name type="synonym">Issatchenkia orientalis</name>
    <dbReference type="NCBI Taxonomy" id="4909"/>
    <lineage>
        <taxon>Eukaryota</taxon>
        <taxon>Fungi</taxon>
        <taxon>Dikarya</taxon>
        <taxon>Ascomycota</taxon>
        <taxon>Saccharomycotina</taxon>
        <taxon>Pichiomycetes</taxon>
        <taxon>Pichiales</taxon>
        <taxon>Pichiaceae</taxon>
        <taxon>Pichia</taxon>
    </lineage>
</organism>
<proteinExistence type="predicted"/>
<sequence>MRASSDTAVAISELNKSLQKSRELLQQSEERERERFERAQSMPFRAGFDYMNIPENYNED</sequence>
<protein>
    <submittedName>
        <fullName evidence="2">Uncharacterized protein</fullName>
    </submittedName>
</protein>
<evidence type="ECO:0000313" key="2">
    <source>
        <dbReference type="EMBL" id="KGK34292.1"/>
    </source>
</evidence>
<comment type="caution">
    <text evidence="2">The sequence shown here is derived from an EMBL/GenBank/DDBJ whole genome shotgun (WGS) entry which is preliminary data.</text>
</comment>
<feature type="non-terminal residue" evidence="2">
    <location>
        <position position="60"/>
    </location>
</feature>
<dbReference type="HOGENOM" id="CLU_2948082_0_0_1"/>
<accession>A0A099NQQ8</accession>
<evidence type="ECO:0000256" key="1">
    <source>
        <dbReference type="SAM" id="MobiDB-lite"/>
    </source>
</evidence>
<feature type="compositionally biased region" description="Basic and acidic residues" evidence="1">
    <location>
        <begin position="20"/>
        <end position="38"/>
    </location>
</feature>
<dbReference type="EMBL" id="JQFK01001806">
    <property type="protein sequence ID" value="KGK34292.1"/>
    <property type="molecule type" value="Genomic_DNA"/>
</dbReference>
<evidence type="ECO:0000313" key="4">
    <source>
        <dbReference type="Proteomes" id="UP000029867"/>
    </source>
</evidence>
<reference evidence="2" key="2">
    <citation type="submission" date="2014-08" db="EMBL/GenBank/DDBJ databases">
        <title>Exploiting Issatchenkia orientalis SD108 for Succinic Acid Production.</title>
        <authorList>
            <person name="Xiao H."/>
            <person name="Shao Z."/>
            <person name="Jiang Y."/>
            <person name="Dole S."/>
            <person name="Zhao H."/>
        </authorList>
    </citation>
    <scope>NUCLEOTIDE SEQUENCE [LARGE SCALE GENOMIC DNA]</scope>
    <source>
        <strain evidence="2">SD108</strain>
    </source>
</reference>
<feature type="region of interest" description="Disordered" evidence="1">
    <location>
        <begin position="19"/>
        <end position="40"/>
    </location>
</feature>
<gene>
    <name evidence="3" type="ORF">JL09_g6558</name>
    <name evidence="2" type="ORF">JL09_g6561</name>
</gene>
<reference evidence="4" key="1">
    <citation type="journal article" date="2014" name="Microb. Cell Fact.">
        <title>Exploiting Issatchenkia orientalis SD108 for succinic acid production.</title>
        <authorList>
            <person name="Xiao H."/>
            <person name="Shao Z."/>
            <person name="Jiang Y."/>
            <person name="Dole S."/>
            <person name="Zhao H."/>
        </authorList>
    </citation>
    <scope>NUCLEOTIDE SEQUENCE [LARGE SCALE GENOMIC DNA]</scope>
    <source>
        <strain evidence="4">SD108</strain>
    </source>
</reference>
<dbReference type="Proteomes" id="UP000029867">
    <property type="component" value="Unassembled WGS sequence"/>
</dbReference>
<dbReference type="AlphaFoldDB" id="A0A099NQQ8"/>
<name>A0A099NQQ8_PICKU</name>